<evidence type="ECO:0000256" key="9">
    <source>
        <dbReference type="SAM" id="MobiDB-lite"/>
    </source>
</evidence>
<comment type="similarity">
    <text evidence="2">Belongs to the P33MONOX family.</text>
</comment>
<sequence length="116" mass="12965">MTPPPSDMGSIPWKPVIPEYKYQHLAKVEDPPMALSLATDKAQRPGHLRFFDILTWPKSSTMYSESGDVEVRTETNRINGASLDQDLQKYDLGGFAIQGNKAQKPPPIELTHVQTT</sequence>
<accession>A0ABQ9TJV0</accession>
<organism evidence="10 11">
    <name type="scientific">Saguinus oedipus</name>
    <name type="common">Cotton-top tamarin</name>
    <name type="synonym">Oedipomidas oedipus</name>
    <dbReference type="NCBI Taxonomy" id="9490"/>
    <lineage>
        <taxon>Eukaryota</taxon>
        <taxon>Metazoa</taxon>
        <taxon>Chordata</taxon>
        <taxon>Craniata</taxon>
        <taxon>Vertebrata</taxon>
        <taxon>Euteleostomi</taxon>
        <taxon>Mammalia</taxon>
        <taxon>Eutheria</taxon>
        <taxon>Euarchontoglires</taxon>
        <taxon>Primates</taxon>
        <taxon>Haplorrhini</taxon>
        <taxon>Platyrrhini</taxon>
        <taxon>Cebidae</taxon>
        <taxon>Callitrichinae</taxon>
        <taxon>Saguinus</taxon>
    </lineage>
</organism>
<evidence type="ECO:0000313" key="11">
    <source>
        <dbReference type="Proteomes" id="UP001266305"/>
    </source>
</evidence>
<dbReference type="InterPro" id="IPR026759">
    <property type="entry name" value="P33MONOX"/>
</dbReference>
<dbReference type="Proteomes" id="UP001266305">
    <property type="component" value="Unassembled WGS sequence"/>
</dbReference>
<evidence type="ECO:0000256" key="8">
    <source>
        <dbReference type="ARBA" id="ARBA00025240"/>
    </source>
</evidence>
<dbReference type="PANTHER" id="PTHR28342">
    <property type="entry name" value="MONOOXYGENASE P33MONOX-RELATED"/>
    <property type="match status" value="1"/>
</dbReference>
<keyword evidence="11" id="KW-1185">Reference proteome</keyword>
<evidence type="ECO:0000256" key="2">
    <source>
        <dbReference type="ARBA" id="ARBA00008758"/>
    </source>
</evidence>
<evidence type="ECO:0000256" key="5">
    <source>
        <dbReference type="ARBA" id="ARBA00022490"/>
    </source>
</evidence>
<comment type="caution">
    <text evidence="10">The sequence shown here is derived from an EMBL/GenBank/DDBJ whole genome shotgun (WGS) entry which is preliminary data.</text>
</comment>
<evidence type="ECO:0000256" key="6">
    <source>
        <dbReference type="ARBA" id="ARBA00022857"/>
    </source>
</evidence>
<feature type="region of interest" description="Disordered" evidence="9">
    <location>
        <begin position="97"/>
        <end position="116"/>
    </location>
</feature>
<keyword evidence="7" id="KW-0560">Oxidoreductase</keyword>
<keyword evidence="6" id="KW-0521">NADP</keyword>
<keyword evidence="5" id="KW-0963">Cytoplasm</keyword>
<dbReference type="PANTHER" id="PTHR28342:SF1">
    <property type="entry name" value="MONOOXYGENASE P33MONOX-RELATED"/>
    <property type="match status" value="1"/>
</dbReference>
<protein>
    <recommendedName>
        <fullName evidence="4">Putative monooxygenase p33MONOX</fullName>
    </recommendedName>
</protein>
<dbReference type="Pfam" id="PF15302">
    <property type="entry name" value="P33MONOX"/>
    <property type="match status" value="1"/>
</dbReference>
<proteinExistence type="inferred from homology"/>
<evidence type="ECO:0000313" key="10">
    <source>
        <dbReference type="EMBL" id="KAK2085055.1"/>
    </source>
</evidence>
<comment type="subunit">
    <text evidence="3">Interacts with NELFB, NOL12 and PRNP.</text>
</comment>
<evidence type="ECO:0000256" key="3">
    <source>
        <dbReference type="ARBA" id="ARBA00011791"/>
    </source>
</evidence>
<dbReference type="EMBL" id="JASSZA010000021">
    <property type="protein sequence ID" value="KAK2085055.1"/>
    <property type="molecule type" value="Genomic_DNA"/>
</dbReference>
<reference evidence="10 11" key="1">
    <citation type="submission" date="2023-05" db="EMBL/GenBank/DDBJ databases">
        <title>B98-5 Cell Line De Novo Hybrid Assembly: An Optical Mapping Approach.</title>
        <authorList>
            <person name="Kananen K."/>
            <person name="Auerbach J.A."/>
            <person name="Kautto E."/>
            <person name="Blachly J.S."/>
        </authorList>
    </citation>
    <scope>NUCLEOTIDE SEQUENCE [LARGE SCALE GENOMIC DNA]</scope>
    <source>
        <strain evidence="10">B95-8</strain>
        <tissue evidence="10">Cell line</tissue>
    </source>
</reference>
<name>A0ABQ9TJV0_SAGOE</name>
<comment type="function">
    <text evidence="8">Potential NADPH-dependent oxidoreductase. May be involved in the regulation of neuronal survival, differentiation and axonal outgrowth.</text>
</comment>
<evidence type="ECO:0000256" key="1">
    <source>
        <dbReference type="ARBA" id="ARBA00004496"/>
    </source>
</evidence>
<evidence type="ECO:0000256" key="7">
    <source>
        <dbReference type="ARBA" id="ARBA00023002"/>
    </source>
</evidence>
<gene>
    <name evidence="10" type="ORF">P7K49_036355</name>
</gene>
<evidence type="ECO:0000256" key="4">
    <source>
        <dbReference type="ARBA" id="ARBA00016432"/>
    </source>
</evidence>
<comment type="subcellular location">
    <subcellularLocation>
        <location evidence="1">Cytoplasm</location>
    </subcellularLocation>
</comment>